<dbReference type="InterPro" id="IPR050190">
    <property type="entry name" value="UPF0213_domain"/>
</dbReference>
<dbReference type="PANTHER" id="PTHR34477">
    <property type="entry name" value="UPF0213 PROTEIN YHBQ"/>
    <property type="match status" value="1"/>
</dbReference>
<dbReference type="AlphaFoldDB" id="A0A369PV46"/>
<name>A0A369PV46_9SPHI</name>
<dbReference type="Pfam" id="PF01541">
    <property type="entry name" value="GIY-YIG"/>
    <property type="match status" value="1"/>
</dbReference>
<keyword evidence="4" id="KW-1185">Reference proteome</keyword>
<evidence type="ECO:0000313" key="4">
    <source>
        <dbReference type="Proteomes" id="UP000253961"/>
    </source>
</evidence>
<dbReference type="SUPFAM" id="SSF82771">
    <property type="entry name" value="GIY-YIG endonuclease"/>
    <property type="match status" value="1"/>
</dbReference>
<evidence type="ECO:0000256" key="1">
    <source>
        <dbReference type="ARBA" id="ARBA00007435"/>
    </source>
</evidence>
<comment type="caution">
    <text evidence="3">The sequence shown here is derived from an EMBL/GenBank/DDBJ whole genome shotgun (WGS) entry which is preliminary data.</text>
</comment>
<evidence type="ECO:0000313" key="3">
    <source>
        <dbReference type="EMBL" id="RDC56140.1"/>
    </source>
</evidence>
<dbReference type="OrthoDB" id="1495241at2"/>
<reference evidence="3 4" key="1">
    <citation type="submission" date="2018-07" db="EMBL/GenBank/DDBJ databases">
        <title>Pedobacter sp. nov., isolated from soil.</title>
        <authorList>
            <person name="Zhou L.Y."/>
            <person name="Du Z.J."/>
        </authorList>
    </citation>
    <scope>NUCLEOTIDE SEQUENCE [LARGE SCALE GENOMIC DNA]</scope>
    <source>
        <strain evidence="3 4">JDX94</strain>
    </source>
</reference>
<sequence length="97" mass="11517">MERGGCIYIMTNDFNSVLYTGVTSDIIRRVWEHKNKVYAKSFTSKYKCYKLVYYMFYSNIEEAIAEEKRIKGGNRLAKLKLIQQLNPGWDDLYEILE</sequence>
<gene>
    <name evidence="3" type="ORF">DU508_11000</name>
</gene>
<organism evidence="3 4">
    <name type="scientific">Pedobacter chinensis</name>
    <dbReference type="NCBI Taxonomy" id="2282421"/>
    <lineage>
        <taxon>Bacteria</taxon>
        <taxon>Pseudomonadati</taxon>
        <taxon>Bacteroidota</taxon>
        <taxon>Sphingobacteriia</taxon>
        <taxon>Sphingobacteriales</taxon>
        <taxon>Sphingobacteriaceae</taxon>
        <taxon>Pedobacter</taxon>
    </lineage>
</organism>
<dbReference type="CDD" id="cd10448">
    <property type="entry name" value="GIY-YIG_unchar_3"/>
    <property type="match status" value="1"/>
</dbReference>
<dbReference type="PROSITE" id="PS50164">
    <property type="entry name" value="GIY_YIG"/>
    <property type="match status" value="1"/>
</dbReference>
<accession>A0A369PV46</accession>
<dbReference type="RefSeq" id="WP_115402871.1">
    <property type="nucleotide sequence ID" value="NZ_QPKV01000004.1"/>
</dbReference>
<comment type="similarity">
    <text evidence="1">Belongs to the UPF0213 family.</text>
</comment>
<dbReference type="EMBL" id="QPKV01000004">
    <property type="protein sequence ID" value="RDC56140.1"/>
    <property type="molecule type" value="Genomic_DNA"/>
</dbReference>
<feature type="domain" description="GIY-YIG" evidence="2">
    <location>
        <begin position="3"/>
        <end position="82"/>
    </location>
</feature>
<proteinExistence type="inferred from homology"/>
<dbReference type="PANTHER" id="PTHR34477:SF5">
    <property type="entry name" value="BSL5627 PROTEIN"/>
    <property type="match status" value="1"/>
</dbReference>
<protein>
    <submittedName>
        <fullName evidence="3">GIY-YIG nuclease family protein</fullName>
    </submittedName>
</protein>
<dbReference type="Gene3D" id="3.40.1440.10">
    <property type="entry name" value="GIY-YIG endonuclease"/>
    <property type="match status" value="1"/>
</dbReference>
<dbReference type="InterPro" id="IPR000305">
    <property type="entry name" value="GIY-YIG_endonuc"/>
</dbReference>
<evidence type="ECO:0000259" key="2">
    <source>
        <dbReference type="PROSITE" id="PS50164"/>
    </source>
</evidence>
<dbReference type="InterPro" id="IPR035901">
    <property type="entry name" value="GIY-YIG_endonuc_sf"/>
</dbReference>
<dbReference type="Proteomes" id="UP000253961">
    <property type="component" value="Unassembled WGS sequence"/>
</dbReference>